<sequence length="292" mass="31863">MTRAMSETDLRELSVSKRRSLLPAIAVEEEEEEREEGFDSRSDSLDRVLFLGSGLDEIVVDEECDVVGVRDWKLGVVVVGGGAGYGGGGSLTGGGGGRGGGGGGGSGSGDRDGSSGYWDSNHGNNITEEYYQKMIDAYPGDALLLSNYAKFLKEVYIHYNFSKGWHLCQLEVLDCKKVAWPNSVTEEKYCVEDCGWPLKEFAYECKINLLTGQTHQIRAQLAACGALIVGDSMYMPAAIAEMISPGLNPFGKYKKQCTSEYNKAMAMHEWISYGSGEQTWAFSLVFIFLSLL</sequence>
<proteinExistence type="predicted"/>
<gene>
    <name evidence="1" type="ORF">LOK49_LG08G01811</name>
</gene>
<evidence type="ECO:0000313" key="1">
    <source>
        <dbReference type="EMBL" id="KAI8003226.1"/>
    </source>
</evidence>
<organism evidence="1 2">
    <name type="scientific">Camellia lanceoleosa</name>
    <dbReference type="NCBI Taxonomy" id="1840588"/>
    <lineage>
        <taxon>Eukaryota</taxon>
        <taxon>Viridiplantae</taxon>
        <taxon>Streptophyta</taxon>
        <taxon>Embryophyta</taxon>
        <taxon>Tracheophyta</taxon>
        <taxon>Spermatophyta</taxon>
        <taxon>Magnoliopsida</taxon>
        <taxon>eudicotyledons</taxon>
        <taxon>Gunneridae</taxon>
        <taxon>Pentapetalae</taxon>
        <taxon>asterids</taxon>
        <taxon>Ericales</taxon>
        <taxon>Theaceae</taxon>
        <taxon>Camellia</taxon>
    </lineage>
</organism>
<reference evidence="1 2" key="1">
    <citation type="journal article" date="2022" name="Plant J.">
        <title>Chromosome-level genome of Camellia lanceoleosa provides a valuable resource for understanding genome evolution and self-incompatibility.</title>
        <authorList>
            <person name="Gong W."/>
            <person name="Xiao S."/>
            <person name="Wang L."/>
            <person name="Liao Z."/>
            <person name="Chang Y."/>
            <person name="Mo W."/>
            <person name="Hu G."/>
            <person name="Li W."/>
            <person name="Zhao G."/>
            <person name="Zhu H."/>
            <person name="Hu X."/>
            <person name="Ji K."/>
            <person name="Xiang X."/>
            <person name="Song Q."/>
            <person name="Yuan D."/>
            <person name="Jin S."/>
            <person name="Zhang L."/>
        </authorList>
    </citation>
    <scope>NUCLEOTIDE SEQUENCE [LARGE SCALE GENOMIC DNA]</scope>
    <source>
        <strain evidence="1">SQ_2022a</strain>
    </source>
</reference>
<dbReference type="EMBL" id="CM045766">
    <property type="protein sequence ID" value="KAI8003226.1"/>
    <property type="molecule type" value="Genomic_DNA"/>
</dbReference>
<name>A0ACC0GQM4_9ERIC</name>
<dbReference type="Proteomes" id="UP001060215">
    <property type="component" value="Chromosome 9"/>
</dbReference>
<comment type="caution">
    <text evidence="1">The sequence shown here is derived from an EMBL/GenBank/DDBJ whole genome shotgun (WGS) entry which is preliminary data.</text>
</comment>
<keyword evidence="2" id="KW-1185">Reference proteome</keyword>
<evidence type="ECO:0000313" key="2">
    <source>
        <dbReference type="Proteomes" id="UP001060215"/>
    </source>
</evidence>
<protein>
    <submittedName>
        <fullName evidence="1">Uncharacterized protein</fullName>
    </submittedName>
</protein>
<accession>A0ACC0GQM4</accession>